<evidence type="ECO:0000313" key="1">
    <source>
        <dbReference type="EMBL" id="CDI40528.1"/>
    </source>
</evidence>
<dbReference type="EMBL" id="HF563609">
    <property type="protein sequence ID" value="CDI40528.1"/>
    <property type="molecule type" value="Genomic_DNA"/>
</dbReference>
<gene>
    <name evidence="1" type="ordered locus">TEPIRE1_0956</name>
</gene>
<accession>F4LXF6</accession>
<dbReference type="KEGG" id="tep:TepRe1_0883"/>
<organism evidence="1 2">
    <name type="scientific">Tepidanaerobacter acetatoxydans (strain DSM 21804 / JCM 16047 / Re1)</name>
    <dbReference type="NCBI Taxonomy" id="1209989"/>
    <lineage>
        <taxon>Bacteria</taxon>
        <taxon>Bacillati</taxon>
        <taxon>Bacillota</taxon>
        <taxon>Clostridia</taxon>
        <taxon>Thermosediminibacterales</taxon>
        <taxon>Tepidanaerobacteraceae</taxon>
        <taxon>Tepidanaerobacter</taxon>
    </lineage>
</organism>
<evidence type="ECO:0000313" key="2">
    <source>
        <dbReference type="Proteomes" id="UP000010802"/>
    </source>
</evidence>
<sequence>MLLARVEIKENGISITIIDGYEIRIPNARKEEVVEIVINILLLNLQKLPK</sequence>
<dbReference type="HOGENOM" id="CLU_3123660_0_0_9"/>
<dbReference type="AlphaFoldDB" id="F4LXF6"/>
<reference evidence="2" key="1">
    <citation type="journal article" date="2013" name="Genome Announc.">
        <title>First genome sequence of a syntrophic acetate-oxidizing bacterium, Tepidanaerobacter acetatoxydans strain Re1.</title>
        <authorList>
            <person name="Manzoor S."/>
            <person name="Bongcam-Rudloff E."/>
            <person name="Schnurer A."/>
            <person name="Muller B."/>
        </authorList>
    </citation>
    <scope>NUCLEOTIDE SEQUENCE [LARGE SCALE GENOMIC DNA]</scope>
    <source>
        <strain evidence="2">Re1</strain>
    </source>
</reference>
<dbReference type="KEGG" id="tae:TepiRe1_0956"/>
<name>F4LXF6_TEPAE</name>
<keyword evidence="2" id="KW-1185">Reference proteome</keyword>
<dbReference type="Proteomes" id="UP000010802">
    <property type="component" value="Chromosome"/>
</dbReference>
<protein>
    <submittedName>
        <fullName evidence="1">Uncharacterized protein</fullName>
    </submittedName>
</protein>
<proteinExistence type="predicted"/>